<gene>
    <name evidence="2" type="ORF">LTR82_011474</name>
</gene>
<dbReference type="PROSITE" id="PS50181">
    <property type="entry name" value="FBOX"/>
    <property type="match status" value="1"/>
</dbReference>
<dbReference type="CDD" id="cd09917">
    <property type="entry name" value="F-box_SF"/>
    <property type="match status" value="1"/>
</dbReference>
<dbReference type="Gene3D" id="1.20.1280.50">
    <property type="match status" value="1"/>
</dbReference>
<organism evidence="2 3">
    <name type="scientific">Friedmanniomyces endolithicus</name>
    <dbReference type="NCBI Taxonomy" id="329885"/>
    <lineage>
        <taxon>Eukaryota</taxon>
        <taxon>Fungi</taxon>
        <taxon>Dikarya</taxon>
        <taxon>Ascomycota</taxon>
        <taxon>Pezizomycotina</taxon>
        <taxon>Dothideomycetes</taxon>
        <taxon>Dothideomycetidae</taxon>
        <taxon>Mycosphaerellales</taxon>
        <taxon>Teratosphaeriaceae</taxon>
        <taxon>Friedmanniomyces</taxon>
    </lineage>
</organism>
<protein>
    <recommendedName>
        <fullName evidence="1">F-box domain-containing protein</fullName>
    </recommendedName>
</protein>
<dbReference type="AlphaFoldDB" id="A0AAN6JAI3"/>
<evidence type="ECO:0000313" key="2">
    <source>
        <dbReference type="EMBL" id="KAK0317436.1"/>
    </source>
</evidence>
<name>A0AAN6JAI3_9PEZI</name>
<dbReference type="InterPro" id="IPR001810">
    <property type="entry name" value="F-box_dom"/>
</dbReference>
<dbReference type="Proteomes" id="UP001168146">
    <property type="component" value="Unassembled WGS sequence"/>
</dbReference>
<reference evidence="2" key="1">
    <citation type="submission" date="2021-12" db="EMBL/GenBank/DDBJ databases">
        <title>Black yeast isolated from Biological Soil Crust.</title>
        <authorList>
            <person name="Kurbessoian T."/>
        </authorList>
    </citation>
    <scope>NUCLEOTIDE SEQUENCE</scope>
    <source>
        <strain evidence="2">CCFEE 5208</strain>
    </source>
</reference>
<accession>A0AAN6JAI3</accession>
<proteinExistence type="predicted"/>
<evidence type="ECO:0000259" key="1">
    <source>
        <dbReference type="PROSITE" id="PS50181"/>
    </source>
</evidence>
<sequence length="498" mass="56031">MVHTPHSASSIALLPEEVLLQIFTYLDSESPSLRNLRVEPSLRLLYSDVRPLKHSSCVSTTWRRVVLPLLFKDARLRLDAASPPQWLDCRVCGPVALSCHSNGTDLPFPEFSIEQYHRDTVEEAMAYFEKQEHEAEGTTVSSLQLSGNIMFSGVPQLHHGLSDFLRFVNANDLESKIQSLIVVTGSTPSSKFDRFPYTDTDREWRYRCSAAFWAHLLSTLDPTRIAILAPPMDMAFLTNCAIGARGPGDWAFGDMEFHVLDLRLDAGSICPSPLLGKPVEYSTLDHTPRRFPGIAGTSVLSLRPWTQITINEGSFLPAYSSDELGKHGPPSVIFSIKDSLTPRPTYTASVQRLSHTPLPSLRKFSYIAIFPFSRNLDFRDLLPQLEELDLQLAPALSPHSSSILSDPQRRGDVDLLDCWTELEAVYEQLAAQLARSRITEENVPHLKRVVCRDMSYMRRDPLGRDPDSVFTPPFPRVWPFMELGAYARFMMNASIVPE</sequence>
<dbReference type="EMBL" id="JASUXU010000043">
    <property type="protein sequence ID" value="KAK0317436.1"/>
    <property type="molecule type" value="Genomic_DNA"/>
</dbReference>
<evidence type="ECO:0000313" key="3">
    <source>
        <dbReference type="Proteomes" id="UP001168146"/>
    </source>
</evidence>
<comment type="caution">
    <text evidence="2">The sequence shown here is derived from an EMBL/GenBank/DDBJ whole genome shotgun (WGS) entry which is preliminary data.</text>
</comment>
<feature type="domain" description="F-box" evidence="1">
    <location>
        <begin position="8"/>
        <end position="65"/>
    </location>
</feature>